<accession>A0ABD1XNG6</accession>
<evidence type="ECO:0000313" key="1">
    <source>
        <dbReference type="EMBL" id="KAL2610304.1"/>
    </source>
</evidence>
<organism evidence="1 2">
    <name type="scientific">Riccia fluitans</name>
    <dbReference type="NCBI Taxonomy" id="41844"/>
    <lineage>
        <taxon>Eukaryota</taxon>
        <taxon>Viridiplantae</taxon>
        <taxon>Streptophyta</taxon>
        <taxon>Embryophyta</taxon>
        <taxon>Marchantiophyta</taxon>
        <taxon>Marchantiopsida</taxon>
        <taxon>Marchantiidae</taxon>
        <taxon>Marchantiales</taxon>
        <taxon>Ricciaceae</taxon>
        <taxon>Riccia</taxon>
    </lineage>
</organism>
<reference evidence="1 2" key="1">
    <citation type="submission" date="2024-09" db="EMBL/GenBank/DDBJ databases">
        <title>Chromosome-scale assembly of Riccia fluitans.</title>
        <authorList>
            <person name="Paukszto L."/>
            <person name="Sawicki J."/>
            <person name="Karawczyk K."/>
            <person name="Piernik-Szablinska J."/>
            <person name="Szczecinska M."/>
            <person name="Mazdziarz M."/>
        </authorList>
    </citation>
    <scope>NUCLEOTIDE SEQUENCE [LARGE SCALE GENOMIC DNA]</scope>
    <source>
        <strain evidence="1">Rf_01</strain>
        <tissue evidence="1">Aerial parts of the thallus</tissue>
    </source>
</reference>
<name>A0ABD1XNG6_9MARC</name>
<comment type="caution">
    <text evidence="1">The sequence shown here is derived from an EMBL/GenBank/DDBJ whole genome shotgun (WGS) entry which is preliminary data.</text>
</comment>
<protein>
    <submittedName>
        <fullName evidence="1">Uncharacterized protein</fullName>
    </submittedName>
</protein>
<sequence length="168" mass="18775">MQHVSQKRNTQNKLVMQSRDYYIRSLWVGNWNTVTTGPSILSSEVYCGSRGIRGLTGGVCCKLKRLVKSYSSQAATVKQTGTHTERMSGCRSDLLLIDPRCYKMCPPSFLTLPKKTNAPERSGNACMVLNFGQMETLQRLAQLRKVFLDSGYTAPDLDQEGKLNNQSS</sequence>
<dbReference type="Proteomes" id="UP001605036">
    <property type="component" value="Unassembled WGS sequence"/>
</dbReference>
<evidence type="ECO:0000313" key="2">
    <source>
        <dbReference type="Proteomes" id="UP001605036"/>
    </source>
</evidence>
<dbReference type="AlphaFoldDB" id="A0ABD1XNG6"/>
<dbReference type="EMBL" id="JBHFFA010000008">
    <property type="protein sequence ID" value="KAL2610304.1"/>
    <property type="molecule type" value="Genomic_DNA"/>
</dbReference>
<gene>
    <name evidence="1" type="ORF">R1flu_028877</name>
</gene>
<proteinExistence type="predicted"/>
<keyword evidence="2" id="KW-1185">Reference proteome</keyword>